<dbReference type="SUPFAM" id="SSF143437">
    <property type="entry name" value="THUMP domain-like"/>
    <property type="match status" value="1"/>
</dbReference>
<evidence type="ECO:0000256" key="3">
    <source>
        <dbReference type="ARBA" id="ARBA00022490"/>
    </source>
</evidence>
<evidence type="ECO:0000256" key="6">
    <source>
        <dbReference type="ARBA" id="ARBA00022679"/>
    </source>
</evidence>
<reference evidence="16" key="1">
    <citation type="journal article" date="2014" name="Int. J. Syst. Evol. Microbiol.">
        <title>Complete genome sequence of Corynebacterium casei LMG S-19264T (=DSM 44701T), isolated from a smear-ripened cheese.</title>
        <authorList>
            <consortium name="US DOE Joint Genome Institute (JGI-PGF)"/>
            <person name="Walter F."/>
            <person name="Albersmeier A."/>
            <person name="Kalinowski J."/>
            <person name="Ruckert C."/>
        </authorList>
    </citation>
    <scope>NUCLEOTIDE SEQUENCE</scope>
    <source>
        <strain evidence="16">JCM 19596</strain>
    </source>
</reference>
<dbReference type="AlphaFoldDB" id="A0A830F785"/>
<evidence type="ECO:0000256" key="10">
    <source>
        <dbReference type="ARBA" id="ARBA00051883"/>
    </source>
</evidence>
<evidence type="ECO:0000256" key="9">
    <source>
        <dbReference type="ARBA" id="ARBA00022884"/>
    </source>
</evidence>
<organism evidence="16 17">
    <name type="scientific">Halocalculus aciditolerans</name>
    <dbReference type="NCBI Taxonomy" id="1383812"/>
    <lineage>
        <taxon>Archaea</taxon>
        <taxon>Methanobacteriati</taxon>
        <taxon>Methanobacteriota</taxon>
        <taxon>Stenosarchaea group</taxon>
        <taxon>Halobacteria</taxon>
        <taxon>Halobacteriales</taxon>
        <taxon>Halobacteriaceae</taxon>
        <taxon>Halocalculus</taxon>
    </lineage>
</organism>
<evidence type="ECO:0000256" key="2">
    <source>
        <dbReference type="ARBA" id="ARBA00011245"/>
    </source>
</evidence>
<keyword evidence="8" id="KW-0819">tRNA processing</keyword>
<name>A0A830F785_9EURY</name>
<evidence type="ECO:0000256" key="4">
    <source>
        <dbReference type="ARBA" id="ARBA00022555"/>
    </source>
</evidence>
<keyword evidence="9" id="KW-0694">RNA-binding</keyword>
<comment type="caution">
    <text evidence="16">The sequence shown here is derived from an EMBL/GenBank/DDBJ whole genome shotgun (WGS) entry which is preliminary data.</text>
</comment>
<keyword evidence="6 16" id="KW-0808">Transferase</keyword>
<dbReference type="FunFam" id="3.40.50.150:FF:000251">
    <property type="entry name" value="Putative RNA methylase"/>
    <property type="match status" value="1"/>
</dbReference>
<dbReference type="GO" id="GO:0000049">
    <property type="term" value="F:tRNA binding"/>
    <property type="evidence" value="ECO:0007669"/>
    <property type="project" value="UniProtKB-KW"/>
</dbReference>
<dbReference type="Gene3D" id="3.40.50.150">
    <property type="entry name" value="Vaccinia Virus protein VP39"/>
    <property type="match status" value="1"/>
</dbReference>
<dbReference type="InterPro" id="IPR000241">
    <property type="entry name" value="RlmKL-like_Mtase"/>
</dbReference>
<comment type="similarity">
    <text evidence="12">Belongs to the methyltransferase superfamily. Trm-G10 family.</text>
</comment>
<comment type="subunit">
    <text evidence="2">Monomer.</text>
</comment>
<evidence type="ECO:0000256" key="12">
    <source>
        <dbReference type="ARBA" id="ARBA00061338"/>
    </source>
</evidence>
<dbReference type="SUPFAM" id="SSF53335">
    <property type="entry name" value="S-adenosyl-L-methionine-dependent methyltransferases"/>
    <property type="match status" value="1"/>
</dbReference>
<dbReference type="GO" id="GO:0005737">
    <property type="term" value="C:cytoplasm"/>
    <property type="evidence" value="ECO:0007669"/>
    <property type="project" value="UniProtKB-SubCell"/>
</dbReference>
<proteinExistence type="inferred from homology"/>
<dbReference type="PANTHER" id="PTHR14911:SF21">
    <property type="entry name" value="N2-METHYLGUANOSINE TRNA METHYLTRANSFERASE"/>
    <property type="match status" value="1"/>
</dbReference>
<gene>
    <name evidence="16" type="ORF">GCM10009039_00400</name>
</gene>
<comment type="catalytic activity">
    <reaction evidence="10">
        <text>guanosine(10) in tRNA + 2 S-adenosyl-L-methionine = N(2)-dimethylguanosine(10) in tRNA + 2 S-adenosyl-L-homocysteine + 2 H(+)</text>
        <dbReference type="Rhea" id="RHEA:43124"/>
        <dbReference type="Rhea" id="RHEA-COMP:10355"/>
        <dbReference type="Rhea" id="RHEA-COMP:10358"/>
        <dbReference type="ChEBI" id="CHEBI:15378"/>
        <dbReference type="ChEBI" id="CHEBI:57856"/>
        <dbReference type="ChEBI" id="CHEBI:59789"/>
        <dbReference type="ChEBI" id="CHEBI:74269"/>
        <dbReference type="ChEBI" id="CHEBI:74513"/>
        <dbReference type="EC" id="2.1.1.213"/>
    </reaction>
</comment>
<dbReference type="GO" id="GO:0030488">
    <property type="term" value="P:tRNA methylation"/>
    <property type="evidence" value="ECO:0007669"/>
    <property type="project" value="TreeGrafter"/>
</dbReference>
<dbReference type="EMBL" id="BMPG01000001">
    <property type="protein sequence ID" value="GGL45981.1"/>
    <property type="molecule type" value="Genomic_DNA"/>
</dbReference>
<reference evidence="16" key="2">
    <citation type="submission" date="2020-09" db="EMBL/GenBank/DDBJ databases">
        <authorList>
            <person name="Sun Q."/>
            <person name="Ohkuma M."/>
        </authorList>
    </citation>
    <scope>NUCLEOTIDE SEQUENCE</scope>
    <source>
        <strain evidence="16">JCM 19596</strain>
    </source>
</reference>
<dbReference type="PANTHER" id="PTHR14911">
    <property type="entry name" value="THUMP DOMAIN-CONTAINING"/>
    <property type="match status" value="1"/>
</dbReference>
<dbReference type="InterPro" id="IPR053943">
    <property type="entry name" value="RlmKL-like_Mtase_CS"/>
</dbReference>
<evidence type="ECO:0000256" key="8">
    <source>
        <dbReference type="ARBA" id="ARBA00022694"/>
    </source>
</evidence>
<dbReference type="CDD" id="cd02440">
    <property type="entry name" value="AdoMet_MTases"/>
    <property type="match status" value="1"/>
</dbReference>
<evidence type="ECO:0000256" key="14">
    <source>
        <dbReference type="ARBA" id="ARBA00082665"/>
    </source>
</evidence>
<evidence type="ECO:0000256" key="13">
    <source>
        <dbReference type="ARBA" id="ARBA00066936"/>
    </source>
</evidence>
<dbReference type="Pfam" id="PF01170">
    <property type="entry name" value="UPF0020"/>
    <property type="match status" value="1"/>
</dbReference>
<evidence type="ECO:0000256" key="11">
    <source>
        <dbReference type="ARBA" id="ARBA00054380"/>
    </source>
</evidence>
<accession>A0A830F785</accession>
<keyword evidence="4" id="KW-0820">tRNA-binding</keyword>
<evidence type="ECO:0000259" key="15">
    <source>
        <dbReference type="Pfam" id="PF01170"/>
    </source>
</evidence>
<keyword evidence="7" id="KW-0949">S-adenosyl-L-methionine</keyword>
<keyword evidence="17" id="KW-1185">Reference proteome</keyword>
<protein>
    <recommendedName>
        <fullName evidence="13">tRNA (guanine(10)-N(2))-dimethyltransferase</fullName>
        <ecNumber evidence="13">2.1.1.213</ecNumber>
    </recommendedName>
    <alternativeName>
        <fullName evidence="14">tRNA:G10 dimethyltransferase</fullName>
    </alternativeName>
</protein>
<dbReference type="InterPro" id="IPR029063">
    <property type="entry name" value="SAM-dependent_MTases_sf"/>
</dbReference>
<evidence type="ECO:0000256" key="7">
    <source>
        <dbReference type="ARBA" id="ARBA00022691"/>
    </source>
</evidence>
<sequence>MRTDWRMRSLRGGYRIGTLNGVGRRVGGVYLLEFAGEDDGFAAAEAGVAAGGVDRFSAGLATATVLDAGRVATLAYTHFASELLGRTDADLGSARVLLEASSVERAGSVAVRARDVRGATGVDTQRVERELGSVLVDRGFSVDLDDPDHELRAVFSERADGDGVCALGWLEAASVRDYGDRKPTDRPFFQPGSMAPLDARALVNLARVDPGDRLLDPMCGTGGVLLEAGIVGAKPIGNDAQAKMVRGTRKNLSELSDSAFDVLRGDATRLALRDDSVDGVVFDAPYGRQSKIETHGLKDLVAGALAEARRVSTGRCVLVADRDWRAEAREAGWTVKNRFERRVHRSLVRHVLVLG</sequence>
<dbReference type="PROSITE" id="PS01261">
    <property type="entry name" value="UPF0020"/>
    <property type="match status" value="1"/>
</dbReference>
<feature type="domain" description="Ribosomal RNA large subunit methyltransferase K/L-like methyltransferase" evidence="15">
    <location>
        <begin position="185"/>
        <end position="349"/>
    </location>
</feature>
<comment type="subcellular location">
    <subcellularLocation>
        <location evidence="1">Cytoplasm</location>
    </subcellularLocation>
</comment>
<dbReference type="Proteomes" id="UP000607197">
    <property type="component" value="Unassembled WGS sequence"/>
</dbReference>
<evidence type="ECO:0000256" key="1">
    <source>
        <dbReference type="ARBA" id="ARBA00004496"/>
    </source>
</evidence>
<dbReference type="EC" id="2.1.1.213" evidence="13"/>
<dbReference type="GO" id="GO:0160101">
    <property type="term" value="F:tRNA (guanine(10)-N2)-dimethyltransferase activity"/>
    <property type="evidence" value="ECO:0007669"/>
    <property type="project" value="UniProtKB-EC"/>
</dbReference>
<evidence type="ECO:0000313" key="17">
    <source>
        <dbReference type="Proteomes" id="UP000607197"/>
    </source>
</evidence>
<evidence type="ECO:0000313" key="16">
    <source>
        <dbReference type="EMBL" id="GGL45981.1"/>
    </source>
</evidence>
<comment type="function">
    <text evidence="11">Catalyzes the adenosylmethionine-dependent methylation of the exocyclic amino group (N(2)) of guanosine at position 10 of various tRNAs. Acts via a two-step process that leads to the formation of either N(2)-monomethyl (m(2)G) or N(2)-dimethylguanosine (m(2)(2)G).</text>
</comment>
<keyword evidence="3" id="KW-0963">Cytoplasm</keyword>
<evidence type="ECO:0000256" key="5">
    <source>
        <dbReference type="ARBA" id="ARBA00022603"/>
    </source>
</evidence>
<keyword evidence="5 16" id="KW-0489">Methyltransferase</keyword>